<dbReference type="Proteomes" id="UP000190962">
    <property type="component" value="Unassembled WGS sequence"/>
</dbReference>
<dbReference type="GO" id="GO:0051536">
    <property type="term" value="F:iron-sulfur cluster binding"/>
    <property type="evidence" value="ECO:0007669"/>
    <property type="project" value="InterPro"/>
</dbReference>
<name>A0A0B0H8U5_SOVGS</name>
<comment type="caution">
    <text evidence="2">The sequence shown here is derived from an EMBL/GenBank/DDBJ whole genome shotgun (WGS) entry which is preliminary data.</text>
</comment>
<gene>
    <name evidence="3" type="ORF">BOV88_07765</name>
    <name evidence="2" type="ORF">JV46_05150</name>
</gene>
<dbReference type="GO" id="GO:0016491">
    <property type="term" value="F:oxidoreductase activity"/>
    <property type="evidence" value="ECO:0007669"/>
    <property type="project" value="UniProtKB-KW"/>
</dbReference>
<organism evidence="2 4">
    <name type="scientific">Solemya velum gill symbiont</name>
    <dbReference type="NCBI Taxonomy" id="2340"/>
    <lineage>
        <taxon>Bacteria</taxon>
        <taxon>Pseudomonadati</taxon>
        <taxon>Pseudomonadota</taxon>
        <taxon>Gammaproteobacteria</taxon>
        <taxon>sulfur-oxidizing symbionts</taxon>
    </lineage>
</organism>
<dbReference type="GeneID" id="86991894"/>
<dbReference type="PATRIC" id="fig|2340.3.peg.1718"/>
<dbReference type="Gene3D" id="3.10.20.440">
    <property type="entry name" value="2Fe-2S iron-sulphur cluster binding domain, sarcosine oxidase, alpha subunit, N-terminal domain"/>
    <property type="match status" value="1"/>
</dbReference>
<evidence type="ECO:0000313" key="3">
    <source>
        <dbReference type="EMBL" id="OOY34820.1"/>
    </source>
</evidence>
<keyword evidence="1" id="KW-0560">Oxidoreductase</keyword>
<reference evidence="2 4" key="1">
    <citation type="journal article" date="2014" name="BMC Genomics">
        <title>The genome of the intracellular bacterium of the coastal bivalve, Solemya velum: a blueprint for thriving in and out of symbiosis.</title>
        <authorList>
            <person name="Dmytrenko O."/>
            <person name="Russell S.L."/>
            <person name="Loo W.T."/>
            <person name="Fontanez K.M."/>
            <person name="Liao L."/>
            <person name="Roeselers G."/>
            <person name="Sharma R."/>
            <person name="Stewart F.J."/>
            <person name="Newton I.L."/>
            <person name="Woyke T."/>
            <person name="Wu D."/>
            <person name="Lang J.M."/>
            <person name="Eisen J.A."/>
            <person name="Cavanaugh C.M."/>
        </authorList>
    </citation>
    <scope>NUCLEOTIDE SEQUENCE [LARGE SCALE GENOMIC DNA]</scope>
    <source>
        <strain evidence="2 4">WH</strain>
    </source>
</reference>
<dbReference type="InterPro" id="IPR001041">
    <property type="entry name" value="2Fe-2S_ferredoxin-type"/>
</dbReference>
<evidence type="ECO:0000313" key="4">
    <source>
        <dbReference type="Proteomes" id="UP000030856"/>
    </source>
</evidence>
<accession>A0A0B0H8U5</accession>
<dbReference type="eggNOG" id="COG3383">
    <property type="taxonomic scope" value="Bacteria"/>
</dbReference>
<proteinExistence type="predicted"/>
<dbReference type="SUPFAM" id="SSF54292">
    <property type="entry name" value="2Fe-2S ferredoxin-like"/>
    <property type="match status" value="1"/>
</dbReference>
<keyword evidence="4" id="KW-1185">Reference proteome</keyword>
<dbReference type="EMBL" id="JRAA01000002">
    <property type="protein sequence ID" value="KHF25087.1"/>
    <property type="molecule type" value="Genomic_DNA"/>
</dbReference>
<reference evidence="3 5" key="2">
    <citation type="submission" date="2016-11" db="EMBL/GenBank/DDBJ databases">
        <title>Mixed transmission modes and dynamic genome evolution in an obligate animal-bacterial symbiosis.</title>
        <authorList>
            <person name="Russell S.L."/>
            <person name="Corbett-Detig R.B."/>
            <person name="Cavanaugh C.M."/>
        </authorList>
    </citation>
    <scope>NUCLEOTIDE SEQUENCE [LARGE SCALE GENOMIC DNA]</scope>
    <source>
        <strain evidence="3">MA-KB16</strain>
    </source>
</reference>
<dbReference type="Proteomes" id="UP000030856">
    <property type="component" value="Unassembled WGS sequence"/>
</dbReference>
<dbReference type="AlphaFoldDB" id="A0A0B0H8U5"/>
<dbReference type="RefSeq" id="WP_043117317.1">
    <property type="nucleotide sequence ID" value="NZ_JRAA01000002.1"/>
</dbReference>
<dbReference type="InterPro" id="IPR042204">
    <property type="entry name" value="2Fe-2S-bd_N"/>
</dbReference>
<dbReference type="EMBL" id="MPNX01000010">
    <property type="protein sequence ID" value="OOY34820.1"/>
    <property type="molecule type" value="Genomic_DNA"/>
</dbReference>
<evidence type="ECO:0000313" key="2">
    <source>
        <dbReference type="EMBL" id="KHF25087.1"/>
    </source>
</evidence>
<dbReference type="STRING" id="2340.JV46_05150"/>
<sequence length="95" mass="10357">MFKRLEENPTETVMVEIEGTSVRVPAGESVAAVALAHGLIHTRTTTISGKPRAPYCMMGVCFDCLVEIDGKPNRQACMIKVAEGMRIRRQHGAGE</sequence>
<dbReference type="Pfam" id="PF13510">
    <property type="entry name" value="Fer2_4"/>
    <property type="match status" value="1"/>
</dbReference>
<protein>
    <submittedName>
        <fullName evidence="3">Sarcosine oxidase subunit alpha</fullName>
    </submittedName>
</protein>
<dbReference type="InterPro" id="IPR036010">
    <property type="entry name" value="2Fe-2S_ferredoxin-like_sf"/>
</dbReference>
<dbReference type="CDD" id="cd00207">
    <property type="entry name" value="fer2"/>
    <property type="match status" value="1"/>
</dbReference>
<evidence type="ECO:0000256" key="1">
    <source>
        <dbReference type="ARBA" id="ARBA00023002"/>
    </source>
</evidence>
<evidence type="ECO:0000313" key="5">
    <source>
        <dbReference type="Proteomes" id="UP000190962"/>
    </source>
</evidence>
<dbReference type="OrthoDB" id="573392at2"/>